<keyword evidence="2" id="KW-0472">Membrane</keyword>
<dbReference type="AlphaFoldDB" id="A0A086JZT1"/>
<feature type="region of interest" description="Disordered" evidence="1">
    <location>
        <begin position="117"/>
        <end position="138"/>
    </location>
</feature>
<keyword evidence="2" id="KW-1133">Transmembrane helix</keyword>
<proteinExistence type="predicted"/>
<dbReference type="VEuPathDB" id="ToxoDB:TGDOM2_314460"/>
<reference evidence="3 4" key="1">
    <citation type="submission" date="2014-02" db="EMBL/GenBank/DDBJ databases">
        <authorList>
            <person name="Sibley D."/>
            <person name="Venepally P."/>
            <person name="Karamycheva S."/>
            <person name="Hadjithomas M."/>
            <person name="Khan A."/>
            <person name="Brunk B."/>
            <person name="Roos D."/>
            <person name="Caler E."/>
            <person name="Lorenzi H."/>
        </authorList>
    </citation>
    <scope>NUCLEOTIDE SEQUENCE [LARGE SCALE GENOMIC DNA]</scope>
    <source>
        <strain evidence="3 4">GAB2-2007-GAL-DOM2</strain>
    </source>
</reference>
<evidence type="ECO:0000313" key="4">
    <source>
        <dbReference type="Proteomes" id="UP000028837"/>
    </source>
</evidence>
<evidence type="ECO:0000256" key="2">
    <source>
        <dbReference type="SAM" id="Phobius"/>
    </source>
</evidence>
<gene>
    <name evidence="3" type="ORF">TGDOM2_314460</name>
</gene>
<organism evidence="3 4">
    <name type="scientific">Toxoplasma gondii GAB2-2007-GAL-DOM2</name>
    <dbReference type="NCBI Taxonomy" id="1130820"/>
    <lineage>
        <taxon>Eukaryota</taxon>
        <taxon>Sar</taxon>
        <taxon>Alveolata</taxon>
        <taxon>Apicomplexa</taxon>
        <taxon>Conoidasida</taxon>
        <taxon>Coccidia</taxon>
        <taxon>Eucoccidiorida</taxon>
        <taxon>Eimeriorina</taxon>
        <taxon>Sarcocystidae</taxon>
        <taxon>Toxoplasma</taxon>
    </lineage>
</organism>
<evidence type="ECO:0000256" key="1">
    <source>
        <dbReference type="SAM" id="MobiDB-lite"/>
    </source>
</evidence>
<dbReference type="EMBL" id="AHZU02000995">
    <property type="protein sequence ID" value="KFG37649.1"/>
    <property type="molecule type" value="Genomic_DNA"/>
</dbReference>
<evidence type="ECO:0000313" key="3">
    <source>
        <dbReference type="EMBL" id="KFG37649.1"/>
    </source>
</evidence>
<accession>A0A086JZT1</accession>
<dbReference type="OrthoDB" id="347199at2759"/>
<protein>
    <submittedName>
        <fullName evidence="3">Putative transmembrane protein</fullName>
    </submittedName>
</protein>
<feature type="transmembrane region" description="Helical" evidence="2">
    <location>
        <begin position="25"/>
        <end position="51"/>
    </location>
</feature>
<comment type="caution">
    <text evidence="3">The sequence shown here is derived from an EMBL/GenBank/DDBJ whole genome shotgun (WGS) entry which is preliminary data.</text>
</comment>
<sequence length="351" mass="38360">MQRLSSFPCLFSVSGRLCRGWFSFFAALPCFVVCLCLFSCVCAPLSLAVAVGRPSSARASTSLASPGMSSPVSRLGARLSLLSQTRLSRSRECKVAASTAALRRSCEQSLLRLLRSPEDQTTETRQANKKRSGSLRPPGTLFPALRLAGFIASSSSEVVTEMSLGGEWNVEVNLQLAVSELASQVYGHPGDGGTQGGAGFFRRWLSIGQKGQRKDWQRHPFFRALLEMAARKDLSLTLNVNREGFLAIGRGADPLANQRHPFPPAVWQLKRQPFAALSVEIEVPFPADDPEFILVFVAPVEPGRFLPSSVRVNEGRVFVAVSPFLPWQKIEIGNFSMRPKTLKTIVDPALL</sequence>
<keyword evidence="2 3" id="KW-0812">Transmembrane</keyword>
<dbReference type="Proteomes" id="UP000028837">
    <property type="component" value="Unassembled WGS sequence"/>
</dbReference>
<name>A0A086JZT1_TOXGO</name>